<protein>
    <recommendedName>
        <fullName evidence="5">DUF2155 domain-containing protein</fullName>
    </recommendedName>
</protein>
<dbReference type="InterPro" id="IPR019225">
    <property type="entry name" value="DUF2155"/>
</dbReference>
<evidence type="ECO:0000256" key="1">
    <source>
        <dbReference type="SAM" id="MobiDB-lite"/>
    </source>
</evidence>
<proteinExistence type="predicted"/>
<dbReference type="Proteomes" id="UP001228905">
    <property type="component" value="Unassembled WGS sequence"/>
</dbReference>
<evidence type="ECO:0000256" key="2">
    <source>
        <dbReference type="SAM" id="SignalP"/>
    </source>
</evidence>
<feature type="compositionally biased region" description="Basic and acidic residues" evidence="1">
    <location>
        <begin position="70"/>
        <end position="81"/>
    </location>
</feature>
<evidence type="ECO:0000313" key="4">
    <source>
        <dbReference type="Proteomes" id="UP001228905"/>
    </source>
</evidence>
<evidence type="ECO:0008006" key="5">
    <source>
        <dbReference type="Google" id="ProtNLM"/>
    </source>
</evidence>
<feature type="chain" id="PRO_5045252200" description="DUF2155 domain-containing protein" evidence="2">
    <location>
        <begin position="24"/>
        <end position="209"/>
    </location>
</feature>
<keyword evidence="2" id="KW-0732">Signal</keyword>
<dbReference type="Pfam" id="PF09923">
    <property type="entry name" value="DUF2155"/>
    <property type="match status" value="1"/>
</dbReference>
<dbReference type="RefSeq" id="WP_307345787.1">
    <property type="nucleotide sequence ID" value="NZ_JAUSVS010000001.1"/>
</dbReference>
<gene>
    <name evidence="3" type="ORF">QO010_000601</name>
</gene>
<reference evidence="3 4" key="1">
    <citation type="submission" date="2023-07" db="EMBL/GenBank/DDBJ databases">
        <title>Genomic Encyclopedia of Type Strains, Phase IV (KMG-IV): sequencing the most valuable type-strain genomes for metagenomic binning, comparative biology and taxonomic classification.</title>
        <authorList>
            <person name="Goeker M."/>
        </authorList>
    </citation>
    <scope>NUCLEOTIDE SEQUENCE [LARGE SCALE GENOMIC DNA]</scope>
    <source>
        <strain evidence="3 4">DSM 18695</strain>
    </source>
</reference>
<feature type="compositionally biased region" description="Pro residues" evidence="1">
    <location>
        <begin position="27"/>
        <end position="60"/>
    </location>
</feature>
<keyword evidence="4" id="KW-1185">Reference proteome</keyword>
<name>A0ABU0INU8_9CAUL</name>
<feature type="signal peptide" evidence="2">
    <location>
        <begin position="1"/>
        <end position="23"/>
    </location>
</feature>
<comment type="caution">
    <text evidence="3">The sequence shown here is derived from an EMBL/GenBank/DDBJ whole genome shotgun (WGS) entry which is preliminary data.</text>
</comment>
<organism evidence="3 4">
    <name type="scientific">Caulobacter ginsengisoli</name>
    <dbReference type="NCBI Taxonomy" id="400775"/>
    <lineage>
        <taxon>Bacteria</taxon>
        <taxon>Pseudomonadati</taxon>
        <taxon>Pseudomonadota</taxon>
        <taxon>Alphaproteobacteria</taxon>
        <taxon>Caulobacterales</taxon>
        <taxon>Caulobacteraceae</taxon>
        <taxon>Caulobacter</taxon>
    </lineage>
</organism>
<accession>A0ABU0INU8</accession>
<sequence length="209" mass="21924">MRRRYQLVLTLVATLAAGSAVLAQNTPPAPAPESPAPTPAPVTPSAPAPEEAPPAPPAAPTPKVEVAPTETEKPAVIDKKKPAAAKPAEPQKRARSPAAILQALDKVTAETFRFEAPVGQPIRYKTLVINVKACETTASDELIADSSAYVEIVSQPKAQPGRLPPQAKGVFKGWMFASSPAINPVKHPVYDVWLISCKTAGPAPSPAKR</sequence>
<dbReference type="EMBL" id="JAUSVS010000001">
    <property type="protein sequence ID" value="MDQ0462853.1"/>
    <property type="molecule type" value="Genomic_DNA"/>
</dbReference>
<feature type="region of interest" description="Disordered" evidence="1">
    <location>
        <begin position="23"/>
        <end position="97"/>
    </location>
</feature>
<evidence type="ECO:0000313" key="3">
    <source>
        <dbReference type="EMBL" id="MDQ0462853.1"/>
    </source>
</evidence>